<dbReference type="InterPro" id="IPR002347">
    <property type="entry name" value="SDR_fam"/>
</dbReference>
<gene>
    <name evidence="3" type="ORF">F4827_002527</name>
</gene>
<dbReference type="PRINTS" id="PR00081">
    <property type="entry name" value="GDHRDH"/>
</dbReference>
<dbReference type="Gene3D" id="3.40.50.720">
    <property type="entry name" value="NAD(P)-binding Rossmann-like Domain"/>
    <property type="match status" value="1"/>
</dbReference>
<dbReference type="RefSeq" id="WP_183724226.1">
    <property type="nucleotide sequence ID" value="NZ_JACHBW010000006.1"/>
</dbReference>
<keyword evidence="4" id="KW-1185">Reference proteome</keyword>
<evidence type="ECO:0000313" key="4">
    <source>
        <dbReference type="Proteomes" id="UP000571554"/>
    </source>
</evidence>
<dbReference type="PANTHER" id="PTHR42760">
    <property type="entry name" value="SHORT-CHAIN DEHYDROGENASES/REDUCTASES FAMILY MEMBER"/>
    <property type="match status" value="1"/>
</dbReference>
<dbReference type="EMBL" id="JACHBW010000006">
    <property type="protein sequence ID" value="MBB6102675.1"/>
    <property type="molecule type" value="Genomic_DNA"/>
</dbReference>
<comment type="similarity">
    <text evidence="1 2">Belongs to the short-chain dehydrogenases/reductases (SDR) family.</text>
</comment>
<protein>
    <submittedName>
        <fullName evidence="3">NAD(P)-dependent dehydrogenase (Short-subunit alcohol dehydrogenase family)</fullName>
    </submittedName>
</protein>
<dbReference type="SUPFAM" id="SSF51735">
    <property type="entry name" value="NAD(P)-binding Rossmann-fold domains"/>
    <property type="match status" value="1"/>
</dbReference>
<organism evidence="3 4">
    <name type="scientific">Paraburkholderia bannensis</name>
    <dbReference type="NCBI Taxonomy" id="765414"/>
    <lineage>
        <taxon>Bacteria</taxon>
        <taxon>Pseudomonadati</taxon>
        <taxon>Pseudomonadota</taxon>
        <taxon>Betaproteobacteria</taxon>
        <taxon>Burkholderiales</taxon>
        <taxon>Burkholderiaceae</taxon>
        <taxon>Paraburkholderia</taxon>
    </lineage>
</organism>
<dbReference type="InterPro" id="IPR036291">
    <property type="entry name" value="NAD(P)-bd_dom_sf"/>
</dbReference>
<dbReference type="GO" id="GO:0016616">
    <property type="term" value="F:oxidoreductase activity, acting on the CH-OH group of donors, NAD or NADP as acceptor"/>
    <property type="evidence" value="ECO:0007669"/>
    <property type="project" value="TreeGrafter"/>
</dbReference>
<dbReference type="Pfam" id="PF00106">
    <property type="entry name" value="adh_short"/>
    <property type="match status" value="1"/>
</dbReference>
<accession>A0A7W9WR16</accession>
<reference evidence="3 4" key="1">
    <citation type="submission" date="2020-08" db="EMBL/GenBank/DDBJ databases">
        <title>Above-ground endophytic microbial communities from plants in different locations in the United States.</title>
        <authorList>
            <person name="Frank C."/>
        </authorList>
    </citation>
    <scope>NUCLEOTIDE SEQUENCE [LARGE SCALE GENOMIC DNA]</scope>
    <source>
        <strain evidence="3 4">WP4_2_2</strain>
    </source>
</reference>
<dbReference type="PANTHER" id="PTHR42760:SF135">
    <property type="entry name" value="BLL7886 PROTEIN"/>
    <property type="match status" value="1"/>
</dbReference>
<dbReference type="PROSITE" id="PS00061">
    <property type="entry name" value="ADH_SHORT"/>
    <property type="match status" value="1"/>
</dbReference>
<dbReference type="InterPro" id="IPR020904">
    <property type="entry name" value="Sc_DH/Rdtase_CS"/>
</dbReference>
<dbReference type="AlphaFoldDB" id="A0A7W9WR16"/>
<comment type="caution">
    <text evidence="3">The sequence shown here is derived from an EMBL/GenBank/DDBJ whole genome shotgun (WGS) entry which is preliminary data.</text>
</comment>
<name>A0A7W9WR16_9BURK</name>
<sequence length="236" mass="23751">MDNSVNGKTVAITGGFGSLGLETAQFLVSRGARVALIGRGAAPASDALPAALRDAVLLGGVDLVDADAARAGLQKSAEALGGLDALINIAGAFRWETIADGDARTWDLMFDLNVKTALNASKAALPALLARGAGRIVNIGAGAGQKAGLGMGAYSASKAGVARLTEALAEELKDKGVTVNAVLPSIIDTPQNRADMPDADFSRWVQADEIAAVIAFLISSDASAVTGAAIAVNGRV</sequence>
<evidence type="ECO:0000313" key="3">
    <source>
        <dbReference type="EMBL" id="MBB6102675.1"/>
    </source>
</evidence>
<proteinExistence type="inferred from homology"/>
<evidence type="ECO:0000256" key="2">
    <source>
        <dbReference type="RuleBase" id="RU000363"/>
    </source>
</evidence>
<dbReference type="GO" id="GO:0030497">
    <property type="term" value="P:fatty acid elongation"/>
    <property type="evidence" value="ECO:0007669"/>
    <property type="project" value="TreeGrafter"/>
</dbReference>
<dbReference type="Proteomes" id="UP000571554">
    <property type="component" value="Unassembled WGS sequence"/>
</dbReference>
<dbReference type="PRINTS" id="PR00080">
    <property type="entry name" value="SDRFAMILY"/>
</dbReference>
<evidence type="ECO:0000256" key="1">
    <source>
        <dbReference type="ARBA" id="ARBA00006484"/>
    </source>
</evidence>